<keyword evidence="3" id="KW-0645">Protease</keyword>
<dbReference type="InterPro" id="IPR042468">
    <property type="entry name" value="Peptidase_C65_otubain_sub1"/>
</dbReference>
<evidence type="ECO:0000313" key="9">
    <source>
        <dbReference type="Proteomes" id="UP000515908"/>
    </source>
</evidence>
<dbReference type="InterPro" id="IPR042467">
    <property type="entry name" value="Peptidase_C65_otubain_sub2"/>
</dbReference>
<keyword evidence="5" id="KW-0378">Hydrolase</keyword>
<dbReference type="GO" id="GO:0004843">
    <property type="term" value="F:cysteine-type deubiquitinase activity"/>
    <property type="evidence" value="ECO:0007669"/>
    <property type="project" value="UniProtKB-EC"/>
</dbReference>
<feature type="domain" description="OTU" evidence="7">
    <location>
        <begin position="63"/>
        <end position="261"/>
    </location>
</feature>
<dbReference type="PROSITE" id="PS50802">
    <property type="entry name" value="OTU"/>
    <property type="match status" value="1"/>
</dbReference>
<gene>
    <name evidence="8" type="ORF">ADEAN_000913100</name>
</gene>
<dbReference type="GO" id="GO:0006508">
    <property type="term" value="P:proteolysis"/>
    <property type="evidence" value="ECO:0007669"/>
    <property type="project" value="UniProtKB-KW"/>
</dbReference>
<dbReference type="EC" id="3.4.19.12" evidence="2"/>
<dbReference type="Gene3D" id="3.30.200.60">
    <property type="entry name" value="Peptidase C65 Otubain, subdomain 1"/>
    <property type="match status" value="1"/>
</dbReference>
<dbReference type="InterPro" id="IPR038765">
    <property type="entry name" value="Papain-like_cys_pep_sf"/>
</dbReference>
<accession>A0A7G2CQG6</accession>
<evidence type="ECO:0000256" key="1">
    <source>
        <dbReference type="ARBA" id="ARBA00000707"/>
    </source>
</evidence>
<dbReference type="EMBL" id="LR877166">
    <property type="protein sequence ID" value="CAD2221599.1"/>
    <property type="molecule type" value="Genomic_DNA"/>
</dbReference>
<proteinExistence type="predicted"/>
<dbReference type="PANTHER" id="PTHR12931:SF15">
    <property type="entry name" value="UBIQUITIN THIOESTERASE OTUBAIN-LIKE"/>
    <property type="match status" value="1"/>
</dbReference>
<dbReference type="InterPro" id="IPR003323">
    <property type="entry name" value="OTU_dom"/>
</dbReference>
<evidence type="ECO:0000313" key="8">
    <source>
        <dbReference type="EMBL" id="CAD2221599.1"/>
    </source>
</evidence>
<dbReference type="GO" id="GO:0005634">
    <property type="term" value="C:nucleus"/>
    <property type="evidence" value="ECO:0007669"/>
    <property type="project" value="TreeGrafter"/>
</dbReference>
<keyword evidence="6" id="KW-0788">Thiol protease</keyword>
<dbReference type="AlphaFoldDB" id="A0A7G2CQG6"/>
<protein>
    <recommendedName>
        <fullName evidence="2">ubiquitinyl hydrolase 1</fullName>
        <ecNumber evidence="2">3.4.19.12</ecNumber>
    </recommendedName>
</protein>
<dbReference type="VEuPathDB" id="TriTrypDB:ADEAN_000913100"/>
<dbReference type="SUPFAM" id="SSF54001">
    <property type="entry name" value="Cysteine proteinases"/>
    <property type="match status" value="1"/>
</dbReference>
<dbReference type="Proteomes" id="UP000515908">
    <property type="component" value="Chromosome 22"/>
</dbReference>
<evidence type="ECO:0000256" key="3">
    <source>
        <dbReference type="ARBA" id="ARBA00022670"/>
    </source>
</evidence>
<evidence type="ECO:0000256" key="2">
    <source>
        <dbReference type="ARBA" id="ARBA00012759"/>
    </source>
</evidence>
<dbReference type="Pfam" id="PF10275">
    <property type="entry name" value="Peptidase_C65"/>
    <property type="match status" value="1"/>
</dbReference>
<dbReference type="GO" id="GO:0071108">
    <property type="term" value="P:protein K48-linked deubiquitination"/>
    <property type="evidence" value="ECO:0007669"/>
    <property type="project" value="TreeGrafter"/>
</dbReference>
<comment type="catalytic activity">
    <reaction evidence="1">
        <text>Thiol-dependent hydrolysis of ester, thioester, amide, peptide and isopeptide bonds formed by the C-terminal Gly of ubiquitin (a 76-residue protein attached to proteins as an intracellular targeting signal).</text>
        <dbReference type="EC" id="3.4.19.12"/>
    </reaction>
</comment>
<dbReference type="PANTHER" id="PTHR12931">
    <property type="entry name" value="UBIQUITIN THIOLESTERASE PROTEIN OTUB"/>
    <property type="match status" value="1"/>
</dbReference>
<name>A0A7G2CQG6_9TRYP</name>
<evidence type="ECO:0000256" key="4">
    <source>
        <dbReference type="ARBA" id="ARBA00022786"/>
    </source>
</evidence>
<organism evidence="8 9">
    <name type="scientific">Angomonas deanei</name>
    <dbReference type="NCBI Taxonomy" id="59799"/>
    <lineage>
        <taxon>Eukaryota</taxon>
        <taxon>Discoba</taxon>
        <taxon>Euglenozoa</taxon>
        <taxon>Kinetoplastea</taxon>
        <taxon>Metakinetoplastina</taxon>
        <taxon>Trypanosomatida</taxon>
        <taxon>Trypanosomatidae</taxon>
        <taxon>Strigomonadinae</taxon>
        <taxon>Angomonas</taxon>
    </lineage>
</organism>
<dbReference type="GO" id="GO:0043130">
    <property type="term" value="F:ubiquitin binding"/>
    <property type="evidence" value="ECO:0007669"/>
    <property type="project" value="TreeGrafter"/>
</dbReference>
<sequence length="261" mass="30312">MDENELIEKQLREIRNEVEQQPLISTSDVLSDTCKLVQDFKDNEAFFRKVQTLVQHKTSIQYKAIRYIRRDGNCFYRGATFQLFSLALQYPEFAAEVKRIFASYRDTLLRVFGEYVDDFYSVTCNIVDHIISKKVDSVGSLLDEITSTDNQGYLIVFMRYMVSLYIREHKDEYLPFIMGMDYETVEAYCVAEVEALDHVSDNLQLAALAALFQVQIQIETIDPSPTDSTCPLLLNESVSDNRKKYTLYFLFTPGHYDVLQV</sequence>
<keyword evidence="4" id="KW-0833">Ubl conjugation pathway</keyword>
<dbReference type="CDD" id="cd22749">
    <property type="entry name" value="Otubain_C65"/>
    <property type="match status" value="1"/>
</dbReference>
<evidence type="ECO:0000259" key="7">
    <source>
        <dbReference type="PROSITE" id="PS50802"/>
    </source>
</evidence>
<evidence type="ECO:0000256" key="5">
    <source>
        <dbReference type="ARBA" id="ARBA00022801"/>
    </source>
</evidence>
<evidence type="ECO:0000256" key="6">
    <source>
        <dbReference type="ARBA" id="ARBA00022807"/>
    </source>
</evidence>
<dbReference type="Gene3D" id="1.20.1300.20">
    <property type="entry name" value="Peptidase C65 Otubain, subdomain 2"/>
    <property type="match status" value="1"/>
</dbReference>
<keyword evidence="9" id="KW-1185">Reference proteome</keyword>
<dbReference type="InterPro" id="IPR019400">
    <property type="entry name" value="Peptidase_C65_otubain"/>
</dbReference>
<reference evidence="8 9" key="1">
    <citation type="submission" date="2020-08" db="EMBL/GenBank/DDBJ databases">
        <authorList>
            <person name="Newling K."/>
            <person name="Davey J."/>
            <person name="Forrester S."/>
        </authorList>
    </citation>
    <scope>NUCLEOTIDE SEQUENCE [LARGE SCALE GENOMIC DNA]</scope>
    <source>
        <strain evidence="9">Crithidia deanei Carvalho (ATCC PRA-265)</strain>
    </source>
</reference>